<keyword evidence="3 5" id="KW-0663">Pyridoxal phosphate</keyword>
<evidence type="ECO:0000256" key="1">
    <source>
        <dbReference type="ARBA" id="ARBA00001933"/>
    </source>
</evidence>
<keyword evidence="8" id="KW-1185">Reference proteome</keyword>
<comment type="similarity">
    <text evidence="2">Belongs to the ACC deaminase/D-cysteine desulfhydrase family.</text>
</comment>
<dbReference type="GO" id="GO:0019148">
    <property type="term" value="F:D-cysteine desulfhydrase activity"/>
    <property type="evidence" value="ECO:0007669"/>
    <property type="project" value="TreeGrafter"/>
</dbReference>
<organism evidence="7 8">
    <name type="scientific">Chitinophaga solisilvae</name>
    <dbReference type="NCBI Taxonomy" id="1233460"/>
    <lineage>
        <taxon>Bacteria</taxon>
        <taxon>Pseudomonadati</taxon>
        <taxon>Bacteroidota</taxon>
        <taxon>Chitinophagia</taxon>
        <taxon>Chitinophagales</taxon>
        <taxon>Chitinophagaceae</taxon>
        <taxon>Chitinophaga</taxon>
    </lineage>
</organism>
<gene>
    <name evidence="7" type="ORF">ECE50_027015</name>
</gene>
<evidence type="ECO:0000256" key="2">
    <source>
        <dbReference type="ARBA" id="ARBA00008639"/>
    </source>
</evidence>
<feature type="domain" description="Tryptophan synthase beta chain-like PALP" evidence="6">
    <location>
        <begin position="18"/>
        <end position="273"/>
    </location>
</feature>
<dbReference type="PANTHER" id="PTHR43780:SF2">
    <property type="entry name" value="1-AMINOCYCLOPROPANE-1-CARBOXYLATE DEAMINASE-RELATED"/>
    <property type="match status" value="1"/>
</dbReference>
<dbReference type="InterPro" id="IPR027278">
    <property type="entry name" value="ACCD_DCysDesulf"/>
</dbReference>
<evidence type="ECO:0000256" key="4">
    <source>
        <dbReference type="PIRSR" id="PIRSR006278-1"/>
    </source>
</evidence>
<dbReference type="Proteomes" id="UP000281028">
    <property type="component" value="Unassembled WGS sequence"/>
</dbReference>
<dbReference type="PIRSF" id="PIRSF006278">
    <property type="entry name" value="ACCD_DCysDesulf"/>
    <property type="match status" value="1"/>
</dbReference>
<evidence type="ECO:0000259" key="6">
    <source>
        <dbReference type="Pfam" id="PF00291"/>
    </source>
</evidence>
<evidence type="ECO:0000256" key="3">
    <source>
        <dbReference type="ARBA" id="ARBA00022898"/>
    </source>
</evidence>
<dbReference type="PANTHER" id="PTHR43780">
    <property type="entry name" value="1-AMINOCYCLOPROPANE-1-CARBOXYLATE DEAMINASE-RELATED"/>
    <property type="match status" value="1"/>
</dbReference>
<dbReference type="AlphaFoldDB" id="A0A9Q5D9E7"/>
<reference evidence="7" key="1">
    <citation type="submission" date="2020-05" db="EMBL/GenBank/DDBJ databases">
        <title>Chitinophaga laudate sp. nov., isolated from a tropical peat swamp.</title>
        <authorList>
            <person name="Goh C.B.S."/>
            <person name="Lee M.S."/>
            <person name="Parimannan S."/>
            <person name="Pasbakhsh P."/>
            <person name="Yule C.M."/>
            <person name="Rajandas H."/>
            <person name="Loke S."/>
            <person name="Croft L."/>
            <person name="Tan J.B.L."/>
        </authorList>
    </citation>
    <scope>NUCLEOTIDE SEQUENCE</scope>
    <source>
        <strain evidence="7">Mgbs1</strain>
    </source>
</reference>
<feature type="modified residue" description="N6-(pyridoxal phosphate)lysine" evidence="5">
    <location>
        <position position="33"/>
    </location>
</feature>
<evidence type="ECO:0000313" key="8">
    <source>
        <dbReference type="Proteomes" id="UP000281028"/>
    </source>
</evidence>
<dbReference type="EMBL" id="RIAR02000001">
    <property type="protein sequence ID" value="NSL90504.1"/>
    <property type="molecule type" value="Genomic_DNA"/>
</dbReference>
<evidence type="ECO:0000256" key="5">
    <source>
        <dbReference type="PIRSR" id="PIRSR006278-2"/>
    </source>
</evidence>
<sequence>MHYSNTTLSPIPGPVTAAMLRLDLLHPEVSGNKWFKLKYNLAAAAAALSPVHIVTFGGAYSNHIAATAVACKEAGYRCTGIIRGERPPVPGHTLQQAQAHGMMLEYVSRETYKTYTQGGFQREGAWVIPEGGHNSYGARGCEEILSILPTADFTHIMCAVGTGTTLAGLINSALPHQQIIGIPVLKGAQYLENEITKLLHPGARPPWQLLHNFHGGGYAKTSPALIDFINTFYKETGIPTDIIYTGKLVMAFHELSRQRYFQDTSKVLLIHTGGLQGNLSLPSGVLSL</sequence>
<evidence type="ECO:0000313" key="7">
    <source>
        <dbReference type="EMBL" id="NSL90504.1"/>
    </source>
</evidence>
<name>A0A9Q5D9E7_9BACT</name>
<proteinExistence type="inferred from homology"/>
<accession>A0A9Q5D9E7</accession>
<comment type="cofactor">
    <cofactor evidence="1">
        <name>pyridoxal 5'-phosphate</name>
        <dbReference type="ChEBI" id="CHEBI:597326"/>
    </cofactor>
</comment>
<dbReference type="Gene3D" id="3.40.50.1100">
    <property type="match status" value="2"/>
</dbReference>
<feature type="active site" description="Nucleophile" evidence="4">
    <location>
        <position position="61"/>
    </location>
</feature>
<dbReference type="InterPro" id="IPR036052">
    <property type="entry name" value="TrpB-like_PALP_sf"/>
</dbReference>
<comment type="caution">
    <text evidence="7">The sequence shown here is derived from an EMBL/GenBank/DDBJ whole genome shotgun (WGS) entry which is preliminary data.</text>
</comment>
<dbReference type="SUPFAM" id="SSF53686">
    <property type="entry name" value="Tryptophan synthase beta subunit-like PLP-dependent enzymes"/>
    <property type="match status" value="1"/>
</dbReference>
<protein>
    <submittedName>
        <fullName evidence="7">Pyridoxal-phosphate dependent enzyme</fullName>
    </submittedName>
</protein>
<dbReference type="InterPro" id="IPR001926">
    <property type="entry name" value="TrpB-like_PALP"/>
</dbReference>
<dbReference type="Pfam" id="PF00291">
    <property type="entry name" value="PALP"/>
    <property type="match status" value="1"/>
</dbReference>